<protein>
    <submittedName>
        <fullName evidence="2">Uncharacterized protein</fullName>
    </submittedName>
</protein>
<dbReference type="AlphaFoldDB" id="A0ABD5NSY8"/>
<gene>
    <name evidence="2" type="ORF">ACFOUR_17680</name>
</gene>
<feature type="compositionally biased region" description="Basic and acidic residues" evidence="1">
    <location>
        <begin position="54"/>
        <end position="86"/>
    </location>
</feature>
<feature type="region of interest" description="Disordered" evidence="1">
    <location>
        <begin position="20"/>
        <end position="86"/>
    </location>
</feature>
<dbReference type="GeneID" id="73901556"/>
<accession>A0ABD5NSY8</accession>
<evidence type="ECO:0000313" key="2">
    <source>
        <dbReference type="EMBL" id="MFC3960193.1"/>
    </source>
</evidence>
<evidence type="ECO:0000256" key="1">
    <source>
        <dbReference type="SAM" id="MobiDB-lite"/>
    </source>
</evidence>
<dbReference type="PROSITE" id="PS51257">
    <property type="entry name" value="PROKAR_LIPOPROTEIN"/>
    <property type="match status" value="1"/>
</dbReference>
<organism evidence="2 3">
    <name type="scientific">Halovivax cerinus</name>
    <dbReference type="NCBI Taxonomy" id="1487865"/>
    <lineage>
        <taxon>Archaea</taxon>
        <taxon>Methanobacteriati</taxon>
        <taxon>Methanobacteriota</taxon>
        <taxon>Stenosarchaea group</taxon>
        <taxon>Halobacteria</taxon>
        <taxon>Halobacteriales</taxon>
        <taxon>Natrialbaceae</taxon>
        <taxon>Halovivax</taxon>
    </lineage>
</organism>
<evidence type="ECO:0000313" key="3">
    <source>
        <dbReference type="Proteomes" id="UP001595846"/>
    </source>
</evidence>
<reference evidence="2 3" key="1">
    <citation type="journal article" date="2019" name="Int. J. Syst. Evol. Microbiol.">
        <title>The Global Catalogue of Microorganisms (GCM) 10K type strain sequencing project: providing services to taxonomists for standard genome sequencing and annotation.</title>
        <authorList>
            <consortium name="The Broad Institute Genomics Platform"/>
            <consortium name="The Broad Institute Genome Sequencing Center for Infectious Disease"/>
            <person name="Wu L."/>
            <person name="Ma J."/>
        </authorList>
    </citation>
    <scope>NUCLEOTIDE SEQUENCE [LARGE SCALE GENOMIC DNA]</scope>
    <source>
        <strain evidence="2 3">IBRC-M 10256</strain>
    </source>
</reference>
<keyword evidence="3" id="KW-1185">Reference proteome</keyword>
<comment type="caution">
    <text evidence="2">The sequence shown here is derived from an EMBL/GenBank/DDBJ whole genome shotgun (WGS) entry which is preliminary data.</text>
</comment>
<feature type="compositionally biased region" description="Low complexity" evidence="1">
    <location>
        <begin position="32"/>
        <end position="43"/>
    </location>
</feature>
<name>A0ABD5NSY8_9EURY</name>
<dbReference type="Proteomes" id="UP001595846">
    <property type="component" value="Unassembled WGS sequence"/>
</dbReference>
<dbReference type="RefSeq" id="WP_256532472.1">
    <property type="nucleotide sequence ID" value="NZ_CP101824.1"/>
</dbReference>
<sequence length="213" mass="22023">MGLQLNRRRVLTVVGASAVGVTSGCLSGGDGPSESSDGGSVDGESADDTGGGLRKTEPGDQDPREPSRERPLGHGERGSFGDRELVVHSVLLGDDAADEHVGAHPASNDRPPAGETYVLVDVEVADPDDGAIETLGLTMSVVAGNETYARRDGATCRGDETAQLGAAERDGHYRETRCLSIPTDAAESGVLRLDAVDDSAVAYAVLRPDVAKE</sequence>
<proteinExistence type="predicted"/>
<dbReference type="EMBL" id="JBHSAQ010000016">
    <property type="protein sequence ID" value="MFC3960193.1"/>
    <property type="molecule type" value="Genomic_DNA"/>
</dbReference>